<dbReference type="EMBL" id="JAWJWF010000002">
    <property type="protein sequence ID" value="KAK6638288.1"/>
    <property type="molecule type" value="Genomic_DNA"/>
</dbReference>
<accession>A0ABR1B915</accession>
<name>A0ABR1B915_POLSC</name>
<reference evidence="1 2" key="1">
    <citation type="submission" date="2023-09" db="EMBL/GenBank/DDBJ databases">
        <title>Genomes of two closely related lineages of the louse Polyplax serrata with different host specificities.</title>
        <authorList>
            <person name="Martinu J."/>
            <person name="Tarabai H."/>
            <person name="Stefka J."/>
            <person name="Hypsa V."/>
        </authorList>
    </citation>
    <scope>NUCLEOTIDE SEQUENCE [LARGE SCALE GENOMIC DNA]</scope>
    <source>
        <strain evidence="1">98ZLc_SE</strain>
    </source>
</reference>
<evidence type="ECO:0000313" key="2">
    <source>
        <dbReference type="Proteomes" id="UP001359485"/>
    </source>
</evidence>
<organism evidence="1 2">
    <name type="scientific">Polyplax serrata</name>
    <name type="common">Common mouse louse</name>
    <dbReference type="NCBI Taxonomy" id="468196"/>
    <lineage>
        <taxon>Eukaryota</taxon>
        <taxon>Metazoa</taxon>
        <taxon>Ecdysozoa</taxon>
        <taxon>Arthropoda</taxon>
        <taxon>Hexapoda</taxon>
        <taxon>Insecta</taxon>
        <taxon>Pterygota</taxon>
        <taxon>Neoptera</taxon>
        <taxon>Paraneoptera</taxon>
        <taxon>Psocodea</taxon>
        <taxon>Troctomorpha</taxon>
        <taxon>Phthiraptera</taxon>
        <taxon>Anoplura</taxon>
        <taxon>Polyplacidae</taxon>
        <taxon>Polyplax</taxon>
    </lineage>
</organism>
<comment type="caution">
    <text evidence="1">The sequence shown here is derived from an EMBL/GenBank/DDBJ whole genome shotgun (WGS) entry which is preliminary data.</text>
</comment>
<keyword evidence="2" id="KW-1185">Reference proteome</keyword>
<proteinExistence type="predicted"/>
<protein>
    <submittedName>
        <fullName evidence="1">Uncharacterized protein</fullName>
    </submittedName>
</protein>
<dbReference type="Proteomes" id="UP001359485">
    <property type="component" value="Unassembled WGS sequence"/>
</dbReference>
<gene>
    <name evidence="1" type="ORF">RUM44_008717</name>
</gene>
<sequence length="158" mass="17765">MCQRAESGERHRGKNTKSVSFFATVVAKDQCFIFAKAENSSGSPHVFGQTPEELREKKRWLNPFGGTPICRESADSAVSRRLCRLCLLSPDAAVSEFAQEASDSEDVVESKNLFLVLTDLIAERLVFRELQLHYELGHIIKICTESKFKKNISKTVRA</sequence>
<evidence type="ECO:0000313" key="1">
    <source>
        <dbReference type="EMBL" id="KAK6638288.1"/>
    </source>
</evidence>